<reference evidence="2" key="1">
    <citation type="submission" date="2020-07" db="EMBL/GenBank/DDBJ databases">
        <title>Ethylene signaling mediates host invasion by parasitic plants.</title>
        <authorList>
            <person name="Yoshida S."/>
        </authorList>
    </citation>
    <scope>NUCLEOTIDE SEQUENCE</scope>
    <source>
        <strain evidence="2">Okayama</strain>
    </source>
</reference>
<keyword evidence="3" id="KW-1185">Reference proteome</keyword>
<accession>A0A830CC90</accession>
<evidence type="ECO:0000256" key="1">
    <source>
        <dbReference type="SAM" id="MobiDB-lite"/>
    </source>
</evidence>
<dbReference type="AlphaFoldDB" id="A0A830CC90"/>
<feature type="region of interest" description="Disordered" evidence="1">
    <location>
        <begin position="307"/>
        <end position="328"/>
    </location>
</feature>
<feature type="region of interest" description="Disordered" evidence="1">
    <location>
        <begin position="355"/>
        <end position="382"/>
    </location>
</feature>
<dbReference type="OrthoDB" id="660305at2759"/>
<dbReference type="PANTHER" id="PTHR34466">
    <property type="entry name" value="OS11G0129800 PROTEIN"/>
    <property type="match status" value="1"/>
</dbReference>
<sequence>MATSAFKSTSRRAAAETKAPPPATASRRRSHSVSAVSRKTHAPSDDKTLIPIEFSNNRDNPLFWEEIGKASESVNSKDKQSSSSDSRNSRNVNDSCNSASEQRGRSVTRSLGEKNGIGRSLSRVRGRSVSRPPCKGSYESEKEQDRVTSGIVQSRNEIKKIGNGINRINSVRNRVDRQGQTMTIQSQATEWSEDDSACSMQISNLEDGISVGSLSEAEDKNIKASSDELNAFLRNNVDTFTATNVADTPSDFVIPEAVEFISEIRREYAIKLEESAERTRKLRADLAVEEHRGKELDRILKEILPDTNTSRVQRSRRGRRTSNERKRMSKYLTEDAMAYFDECVSLSTFDSSDFSASEDPPYSSAGAALPVSASSPVKDSNDLHQKQQLYGYEDFSMTSNSSSAEIGSTQIYNFSFTVKKEFENVGTEEEDIRSYIKNFEKGTKKDVDLEAMPSYYDAGEYSKQGHGESVLIDRVLHNSRIESGGLLLCCGANSFLPFAPVI</sequence>
<dbReference type="EMBL" id="BMAC01000330">
    <property type="protein sequence ID" value="GFP93954.1"/>
    <property type="molecule type" value="Genomic_DNA"/>
</dbReference>
<evidence type="ECO:0000313" key="2">
    <source>
        <dbReference type="EMBL" id="GFP93954.1"/>
    </source>
</evidence>
<name>A0A830CC90_9LAMI</name>
<organism evidence="2 3">
    <name type="scientific">Phtheirospermum japonicum</name>
    <dbReference type="NCBI Taxonomy" id="374723"/>
    <lineage>
        <taxon>Eukaryota</taxon>
        <taxon>Viridiplantae</taxon>
        <taxon>Streptophyta</taxon>
        <taxon>Embryophyta</taxon>
        <taxon>Tracheophyta</taxon>
        <taxon>Spermatophyta</taxon>
        <taxon>Magnoliopsida</taxon>
        <taxon>eudicotyledons</taxon>
        <taxon>Gunneridae</taxon>
        <taxon>Pentapetalae</taxon>
        <taxon>asterids</taxon>
        <taxon>lamiids</taxon>
        <taxon>Lamiales</taxon>
        <taxon>Orobanchaceae</taxon>
        <taxon>Orobanchaceae incertae sedis</taxon>
        <taxon>Phtheirospermum</taxon>
    </lineage>
</organism>
<feature type="compositionally biased region" description="Polar residues" evidence="1">
    <location>
        <begin position="99"/>
        <end position="109"/>
    </location>
</feature>
<feature type="region of interest" description="Disordered" evidence="1">
    <location>
        <begin position="1"/>
        <end position="147"/>
    </location>
</feature>
<dbReference type="PANTHER" id="PTHR34466:SF3">
    <property type="entry name" value="OS11G0129800 PROTEIN"/>
    <property type="match status" value="1"/>
</dbReference>
<feature type="compositionally biased region" description="Low complexity" evidence="1">
    <location>
        <begin position="81"/>
        <end position="98"/>
    </location>
</feature>
<dbReference type="Proteomes" id="UP000653305">
    <property type="component" value="Unassembled WGS sequence"/>
</dbReference>
<evidence type="ECO:0000313" key="3">
    <source>
        <dbReference type="Proteomes" id="UP000653305"/>
    </source>
</evidence>
<gene>
    <name evidence="2" type="ORF">PHJA_001539700</name>
</gene>
<protein>
    <submittedName>
        <fullName evidence="2">Uncharacterized protein</fullName>
    </submittedName>
</protein>
<proteinExistence type="predicted"/>
<comment type="caution">
    <text evidence="2">The sequence shown here is derived from an EMBL/GenBank/DDBJ whole genome shotgun (WGS) entry which is preliminary data.</text>
</comment>